<dbReference type="InterPro" id="IPR039446">
    <property type="entry name" value="DauR-like"/>
</dbReference>
<accession>A0A095VB76</accession>
<proteinExistence type="predicted"/>
<dbReference type="InterPro" id="IPR013559">
    <property type="entry name" value="YheO"/>
</dbReference>
<keyword evidence="4" id="KW-1185">Reference proteome</keyword>
<sequence length="230" mass="24671">MSEPSSTEVNDHFLMMLAAAVRVIGSVVSRNAEVVLHDLRQPEYSIVEIVNSQVTGRKQGDPILAGLRTDQAFIQAMENSSEKVSLILDYTTYSRDGKPLRSSSAIYRDHTGCPFAALCINVDQAGVDNALQILSALGNLSVPATQPAIPAEPAPENMEQMMREIIASATAQSPGHSRSAGKQANLLAVSAMQQKGLFMMKGGVEKAAAALGVTRYTIYNYLDALKSQDS</sequence>
<dbReference type="EMBL" id="JPKR02000003">
    <property type="protein sequence ID" value="KGD71960.1"/>
    <property type="molecule type" value="Genomic_DNA"/>
</dbReference>
<dbReference type="OrthoDB" id="9796595at2"/>
<evidence type="ECO:0008006" key="5">
    <source>
        <dbReference type="Google" id="ProtNLM"/>
    </source>
</evidence>
<dbReference type="STRING" id="642227.HA49_14230"/>
<feature type="domain" description="YheO-like" evidence="1">
    <location>
        <begin position="16"/>
        <end position="130"/>
    </location>
</feature>
<evidence type="ECO:0000259" key="2">
    <source>
        <dbReference type="Pfam" id="PF13309"/>
    </source>
</evidence>
<feature type="domain" description="Transcriptional regulator DauR-like HTH" evidence="2">
    <location>
        <begin position="162"/>
        <end position="223"/>
    </location>
</feature>
<comment type="caution">
    <text evidence="3">The sequence shown here is derived from an EMBL/GenBank/DDBJ whole genome shotgun (WGS) entry which is preliminary data.</text>
</comment>
<evidence type="ECO:0000259" key="1">
    <source>
        <dbReference type="Pfam" id="PF08348"/>
    </source>
</evidence>
<evidence type="ECO:0000313" key="4">
    <source>
        <dbReference type="Proteomes" id="UP000029577"/>
    </source>
</evidence>
<dbReference type="AlphaFoldDB" id="A0A095VB76"/>
<dbReference type="eggNOG" id="COG2964">
    <property type="taxonomic scope" value="Bacteria"/>
</dbReference>
<reference evidence="3" key="1">
    <citation type="submission" date="2014-12" db="EMBL/GenBank/DDBJ databases">
        <title>The draft genome of the Tatumella morbirosei type strain, LMG23360T isolated from pineapple rot.</title>
        <authorList>
            <person name="Smits T.H."/>
            <person name="Palmer M."/>
            <person name="Venter S.N."/>
            <person name="Duffy B."/>
            <person name="Steenkamp E.T."/>
            <person name="Chan W.Y."/>
            <person name="Coutinho T.A."/>
            <person name="Coetzee M.P."/>
            <person name="De Maayer P."/>
        </authorList>
    </citation>
    <scope>NUCLEOTIDE SEQUENCE [LARGE SCALE GENOMIC DNA]</scope>
    <source>
        <strain evidence="3">LMG 23360</strain>
    </source>
</reference>
<dbReference type="InterPro" id="IPR039445">
    <property type="entry name" value="DauR-like_HTH"/>
</dbReference>
<dbReference type="RefSeq" id="WP_038021103.1">
    <property type="nucleotide sequence ID" value="NZ_JPKR02000003.1"/>
</dbReference>
<name>A0A095VB76_9GAMM</name>
<gene>
    <name evidence="3" type="ORF">HA49_14230</name>
</gene>
<dbReference type="Pfam" id="PF08348">
    <property type="entry name" value="PAS_6"/>
    <property type="match status" value="1"/>
</dbReference>
<dbReference type="Proteomes" id="UP000029577">
    <property type="component" value="Unassembled WGS sequence"/>
</dbReference>
<dbReference type="PANTHER" id="PTHR35568:SF1">
    <property type="entry name" value="TRANSCRIPTIONAL REGULATOR DAUR"/>
    <property type="match status" value="1"/>
</dbReference>
<evidence type="ECO:0000313" key="3">
    <source>
        <dbReference type="EMBL" id="KGD71960.1"/>
    </source>
</evidence>
<dbReference type="PANTHER" id="PTHR35568">
    <property type="entry name" value="TRANSCRIPTIONAL REGULATOR DAUR"/>
    <property type="match status" value="1"/>
</dbReference>
<protein>
    <recommendedName>
        <fullName evidence="5">Transcriptional regulator</fullName>
    </recommendedName>
</protein>
<organism evidence="3 4">
    <name type="scientific">Tatumella morbirosei</name>
    <dbReference type="NCBI Taxonomy" id="642227"/>
    <lineage>
        <taxon>Bacteria</taxon>
        <taxon>Pseudomonadati</taxon>
        <taxon>Pseudomonadota</taxon>
        <taxon>Gammaproteobacteria</taxon>
        <taxon>Enterobacterales</taxon>
        <taxon>Erwiniaceae</taxon>
        <taxon>Tatumella</taxon>
    </lineage>
</organism>
<dbReference type="Pfam" id="PF13309">
    <property type="entry name" value="HTH_22"/>
    <property type="match status" value="1"/>
</dbReference>